<evidence type="ECO:0000313" key="12">
    <source>
        <dbReference type="Proteomes" id="UP000352088"/>
    </source>
</evidence>
<dbReference type="EMBL" id="AABKAB010000002">
    <property type="protein sequence ID" value="EAH8156576.1"/>
    <property type="molecule type" value="Genomic_DNA"/>
</dbReference>
<feature type="transmembrane region" description="Helical" evidence="6">
    <location>
        <begin position="267"/>
        <end position="288"/>
    </location>
</feature>
<keyword evidence="3 6" id="KW-0812">Transmembrane</keyword>
<comment type="subcellular location">
    <subcellularLocation>
        <location evidence="1">Cell membrane</location>
        <topology evidence="1">Multi-pass membrane protein</topology>
    </subcellularLocation>
</comment>
<evidence type="ECO:0000313" key="10">
    <source>
        <dbReference type="EMBL" id="EAL6850763.1"/>
    </source>
</evidence>
<feature type="transmembrane region" description="Helical" evidence="6">
    <location>
        <begin position="12"/>
        <end position="34"/>
    </location>
</feature>
<dbReference type="PANTHER" id="PTHR33529">
    <property type="entry name" value="SLR0882 PROTEIN-RELATED"/>
    <property type="match status" value="1"/>
</dbReference>
<evidence type="ECO:0000313" key="11">
    <source>
        <dbReference type="EMBL" id="EAL9204547.1"/>
    </source>
</evidence>
<evidence type="ECO:0000313" key="9">
    <source>
        <dbReference type="EMBL" id="EAK5103001.1"/>
    </source>
</evidence>
<keyword evidence="4 6" id="KW-1133">Transmembrane helix</keyword>
<keyword evidence="2" id="KW-1003">Cell membrane</keyword>
<feature type="transmembrane region" description="Helical" evidence="6">
    <location>
        <begin position="325"/>
        <end position="349"/>
    </location>
</feature>
<dbReference type="RefSeq" id="WP_002778162.1">
    <property type="nucleotide sequence ID" value="NZ_AANORL020000006.1"/>
</dbReference>
<dbReference type="KEGG" id="ccoo:ATE51_03590"/>
<dbReference type="InterPro" id="IPR005495">
    <property type="entry name" value="LptG/LptF_permease"/>
</dbReference>
<comment type="caution">
    <text evidence="9">The sequence shown here is derived from an EMBL/GenBank/DDBJ whole genome shotgun (WGS) entry which is preliminary data.</text>
</comment>
<dbReference type="EMBL" id="AACGUZ010000002">
    <property type="protein sequence ID" value="EAK5103001.1"/>
    <property type="molecule type" value="Genomic_DNA"/>
</dbReference>
<evidence type="ECO:0000256" key="6">
    <source>
        <dbReference type="SAM" id="Phobius"/>
    </source>
</evidence>
<accession>A0A0Q2GKT8</accession>
<protein>
    <submittedName>
        <fullName evidence="9">LptF/LptG family permease</fullName>
    </submittedName>
</protein>
<gene>
    <name evidence="9" type="ORF">B9Q54_01740</name>
    <name evidence="8" type="ORF">BZ274_06045</name>
    <name evidence="10" type="ORF">DSX26_04690</name>
    <name evidence="11" type="ORF">DYU70_05160</name>
    <name evidence="7" type="ORF">ES716_01255</name>
</gene>
<dbReference type="eggNOG" id="COG0795">
    <property type="taxonomic scope" value="Bacteria"/>
</dbReference>
<evidence type="ECO:0000256" key="3">
    <source>
        <dbReference type="ARBA" id="ARBA00022692"/>
    </source>
</evidence>
<evidence type="ECO:0000313" key="16">
    <source>
        <dbReference type="Proteomes" id="UP000576616"/>
    </source>
</evidence>
<dbReference type="EMBL" id="AACSIE010000004">
    <property type="protein sequence ID" value="EAL9204547.1"/>
    <property type="molecule type" value="Genomic_DNA"/>
</dbReference>
<dbReference type="Pfam" id="PF03739">
    <property type="entry name" value="LptF_LptG"/>
    <property type="match status" value="1"/>
</dbReference>
<dbReference type="Proteomes" id="UP000411403">
    <property type="component" value="Unassembled WGS sequence"/>
</dbReference>
<dbReference type="AlphaFoldDB" id="A0A0Q2GKT8"/>
<reference evidence="8 13" key="1">
    <citation type="submission" date="2018-05" db="EMBL/GenBank/DDBJ databases">
        <authorList>
            <consortium name="PulseNet: The National Subtyping Network for Foodborne Disease Surveillance"/>
            <person name="Tarr C.L."/>
            <person name="Trees E."/>
            <person name="Katz L.S."/>
            <person name="Carleton-Romer H.A."/>
            <person name="Stroika S."/>
            <person name="Kucerova Z."/>
            <person name="Roache K.F."/>
            <person name="Sabol A.L."/>
            <person name="Besser J."/>
            <person name="Gerner-Smidt P."/>
        </authorList>
    </citation>
    <scope>NUCLEOTIDE SEQUENCE [LARGE SCALE GENOMIC DNA]</scope>
    <source>
        <strain evidence="8 13">PNUSAC001435</strain>
        <strain evidence="7 16">PNUSAC007828</strain>
    </source>
</reference>
<evidence type="ECO:0000256" key="4">
    <source>
        <dbReference type="ARBA" id="ARBA00022989"/>
    </source>
</evidence>
<reference evidence="9 14" key="2">
    <citation type="submission" date="2018-05" db="EMBL/GenBank/DDBJ databases">
        <authorList>
            <consortium name="NARMS: The National Antimicrobial Resistance Monitoring System"/>
        </authorList>
    </citation>
    <scope>NUCLEOTIDE SEQUENCE [LARGE SCALE GENOMIC DNA]</scope>
    <source>
        <strain evidence="11 15">CVM N17C171</strain>
        <strain evidence="10 12">CVM N17C548</strain>
        <strain evidence="9 14">FSIS1711007</strain>
    </source>
</reference>
<sequence length="352" mass="40401">MWIFFRFISGIYLKNFFIIFLSLLGFYCGIDLLLNFNDLPDAANLSLLYVIFLAFSAVTYVLPVSLIFALVLSLVSMIRANEFVSLYALGLSKNLVIIFPFLWALFFCFVYVGLNFTPFAYANDYKRNILKNGTMLKQSGEVFLKFNNEFIYISKVNNGQSTAQNIKIFNIKDLNLSSFIEAKSGIFEKKNWILKEGNLTLLPKEYELGNKGLNISEFKELNTLEGFKPKIIEGVASDSDYSILDILESLELFKTQNISIESLKISLYKLVFMPFFAPFLMLIMYYFFPVIARFFNLAFVAFVAFVVTLLTWGMLFLLSRLSENGVILSELGIVMPIVLLIFLGGFMFYKHR</sequence>
<evidence type="ECO:0000313" key="13">
    <source>
        <dbReference type="Proteomes" id="UP000382436"/>
    </source>
</evidence>
<name>A0A0Q2GKT8_CAMCO</name>
<evidence type="ECO:0000256" key="5">
    <source>
        <dbReference type="ARBA" id="ARBA00023136"/>
    </source>
</evidence>
<feature type="transmembrane region" description="Helical" evidence="6">
    <location>
        <begin position="46"/>
        <end position="75"/>
    </location>
</feature>
<evidence type="ECO:0000256" key="1">
    <source>
        <dbReference type="ARBA" id="ARBA00004651"/>
    </source>
</evidence>
<dbReference type="EMBL" id="AACBVJ010000010">
    <property type="protein sequence ID" value="EAJ9197736.1"/>
    <property type="molecule type" value="Genomic_DNA"/>
</dbReference>
<evidence type="ECO:0000313" key="8">
    <source>
        <dbReference type="EMBL" id="EAJ9197736.1"/>
    </source>
</evidence>
<dbReference type="Proteomes" id="UP000382436">
    <property type="component" value="Unassembled WGS sequence"/>
</dbReference>
<keyword evidence="5 6" id="KW-0472">Membrane</keyword>
<dbReference type="Proteomes" id="UP000409545">
    <property type="component" value="Unassembled WGS sequence"/>
</dbReference>
<dbReference type="KEGG" id="ccof:VC76_01655"/>
<evidence type="ECO:0000256" key="2">
    <source>
        <dbReference type="ARBA" id="ARBA00022475"/>
    </source>
</evidence>
<organism evidence="9 14">
    <name type="scientific">Campylobacter coli</name>
    <dbReference type="NCBI Taxonomy" id="195"/>
    <lineage>
        <taxon>Bacteria</taxon>
        <taxon>Pseudomonadati</taxon>
        <taxon>Campylobacterota</taxon>
        <taxon>Epsilonproteobacteria</taxon>
        <taxon>Campylobacterales</taxon>
        <taxon>Campylobacteraceae</taxon>
        <taxon>Campylobacter</taxon>
    </lineage>
</organism>
<dbReference type="EMBL" id="AACQHW010000004">
    <property type="protein sequence ID" value="EAL6850763.1"/>
    <property type="molecule type" value="Genomic_DNA"/>
</dbReference>
<dbReference type="PANTHER" id="PTHR33529:SF6">
    <property type="entry name" value="YJGP_YJGQ FAMILY PERMEASE"/>
    <property type="match status" value="1"/>
</dbReference>
<evidence type="ECO:0000313" key="7">
    <source>
        <dbReference type="EMBL" id="EAH8156576.1"/>
    </source>
</evidence>
<evidence type="ECO:0000313" key="15">
    <source>
        <dbReference type="Proteomes" id="UP000411403"/>
    </source>
</evidence>
<dbReference type="Proteomes" id="UP000576616">
    <property type="component" value="Unassembled WGS sequence"/>
</dbReference>
<dbReference type="STRING" id="195.ATE51_03590"/>
<dbReference type="GO" id="GO:0043190">
    <property type="term" value="C:ATP-binding cassette (ABC) transporter complex"/>
    <property type="evidence" value="ECO:0007669"/>
    <property type="project" value="TreeGrafter"/>
</dbReference>
<dbReference type="Proteomes" id="UP000352088">
    <property type="component" value="Unassembled WGS sequence"/>
</dbReference>
<dbReference type="GO" id="GO:0015920">
    <property type="term" value="P:lipopolysaccharide transport"/>
    <property type="evidence" value="ECO:0007669"/>
    <property type="project" value="TreeGrafter"/>
</dbReference>
<proteinExistence type="predicted"/>
<evidence type="ECO:0000313" key="14">
    <source>
        <dbReference type="Proteomes" id="UP000409545"/>
    </source>
</evidence>
<feature type="transmembrane region" description="Helical" evidence="6">
    <location>
        <begin position="294"/>
        <end position="318"/>
    </location>
</feature>
<feature type="transmembrane region" description="Helical" evidence="6">
    <location>
        <begin position="95"/>
        <end position="121"/>
    </location>
</feature>
<dbReference type="OrthoDB" id="5372305at2"/>